<dbReference type="PATRIC" id="fig|34073.19.peg.941"/>
<evidence type="ECO:0000313" key="3">
    <source>
        <dbReference type="Proteomes" id="UP000035170"/>
    </source>
</evidence>
<accession>A0A0H2MBC1</accession>
<keyword evidence="1" id="KW-0472">Membrane</keyword>
<feature type="transmembrane region" description="Helical" evidence="1">
    <location>
        <begin position="25"/>
        <end position="43"/>
    </location>
</feature>
<evidence type="ECO:0000313" key="2">
    <source>
        <dbReference type="EMBL" id="KLN57917.1"/>
    </source>
</evidence>
<dbReference type="Proteomes" id="UP000035170">
    <property type="component" value="Unassembled WGS sequence"/>
</dbReference>
<dbReference type="AlphaFoldDB" id="A0A0H2MBC1"/>
<organism evidence="2 3">
    <name type="scientific">Variovorax paradoxus</name>
    <dbReference type="NCBI Taxonomy" id="34073"/>
    <lineage>
        <taxon>Bacteria</taxon>
        <taxon>Pseudomonadati</taxon>
        <taxon>Pseudomonadota</taxon>
        <taxon>Betaproteobacteria</taxon>
        <taxon>Burkholderiales</taxon>
        <taxon>Comamonadaceae</taxon>
        <taxon>Variovorax</taxon>
    </lineage>
</organism>
<keyword evidence="3" id="KW-1185">Reference proteome</keyword>
<protein>
    <submittedName>
        <fullName evidence="2">Uncharacterized protein</fullName>
    </submittedName>
</protein>
<dbReference type="RefSeq" id="WP_268992007.1">
    <property type="nucleotide sequence ID" value="NZ_JZWI01000005.1"/>
</dbReference>
<keyword evidence="1" id="KW-1133">Transmembrane helix</keyword>
<dbReference type="EMBL" id="JZWI01000005">
    <property type="protein sequence ID" value="KLN57917.1"/>
    <property type="molecule type" value="Genomic_DNA"/>
</dbReference>
<gene>
    <name evidence="2" type="ORF">VPARA_09280</name>
</gene>
<sequence>MNPVATEDSALEAQPRSIWKALRDLAISTIVVTAIALIVGFISA</sequence>
<comment type="caution">
    <text evidence="2">The sequence shown here is derived from an EMBL/GenBank/DDBJ whole genome shotgun (WGS) entry which is preliminary data.</text>
</comment>
<evidence type="ECO:0000256" key="1">
    <source>
        <dbReference type="SAM" id="Phobius"/>
    </source>
</evidence>
<name>A0A0H2MBC1_VARPD</name>
<keyword evidence="1" id="KW-0812">Transmembrane</keyword>
<reference evidence="2 3" key="1">
    <citation type="submission" date="2015-03" db="EMBL/GenBank/DDBJ databases">
        <title>Genome sequence of Variovorax paradoxus TBEA6.</title>
        <authorList>
            <person name="Poehlein A."/>
            <person name="Schuldes J."/>
            <person name="Wuebbeler J.H."/>
            <person name="Hiessl S."/>
            <person name="Steinbuechel A."/>
            <person name="Daniel R."/>
        </authorList>
    </citation>
    <scope>NUCLEOTIDE SEQUENCE [LARGE SCALE GENOMIC DNA]</scope>
    <source>
        <strain evidence="2 3">TBEA6</strain>
    </source>
</reference>
<proteinExistence type="predicted"/>